<reference evidence="1 2" key="1">
    <citation type="submission" date="2019-10" db="EMBL/GenBank/DDBJ databases">
        <authorList>
            <person name="Karimi E."/>
        </authorList>
    </citation>
    <scope>NUCLEOTIDE SEQUENCE [LARGE SCALE GENOMIC DNA]</scope>
    <source>
        <strain evidence="1">Bacillus sp. 348</strain>
    </source>
</reference>
<proteinExistence type="predicted"/>
<gene>
    <name evidence="1" type="ORF">BACI348_30035</name>
</gene>
<organism evidence="1 2">
    <name type="scientific">Bacillus altitudinis</name>
    <dbReference type="NCBI Taxonomy" id="293387"/>
    <lineage>
        <taxon>Bacteria</taxon>
        <taxon>Bacillati</taxon>
        <taxon>Bacillota</taxon>
        <taxon>Bacilli</taxon>
        <taxon>Bacillales</taxon>
        <taxon>Bacillaceae</taxon>
        <taxon>Bacillus</taxon>
    </lineage>
</organism>
<dbReference type="EMBL" id="CABWLH010000008">
    <property type="protein sequence ID" value="VXB01928.1"/>
    <property type="molecule type" value="Genomic_DNA"/>
</dbReference>
<sequence length="38" mass="4378">MCVRDGMMNSHNKMEGTSAIKHKKELETLDTQRFLALL</sequence>
<dbReference type="AlphaFoldDB" id="A0A653MAE7"/>
<accession>A0A653MAE7</accession>
<evidence type="ECO:0000313" key="1">
    <source>
        <dbReference type="EMBL" id="VXB01928.1"/>
    </source>
</evidence>
<evidence type="ECO:0000313" key="2">
    <source>
        <dbReference type="Proteomes" id="UP000433089"/>
    </source>
</evidence>
<name>A0A653MAE7_BACAB</name>
<protein>
    <submittedName>
        <fullName evidence="1">Uncharacterized protein</fullName>
    </submittedName>
</protein>
<dbReference type="Proteomes" id="UP000433089">
    <property type="component" value="Unassembled WGS sequence"/>
</dbReference>